<evidence type="ECO:0000313" key="2">
    <source>
        <dbReference type="Proteomes" id="UP000251993"/>
    </source>
</evidence>
<evidence type="ECO:0000313" key="1">
    <source>
        <dbReference type="EMBL" id="AXE18221.1"/>
    </source>
</evidence>
<protein>
    <submittedName>
        <fullName evidence="1">(2Fe-2S) ferredoxin domain-containing protein</fullName>
    </submittedName>
</protein>
<dbReference type="KEGG" id="run:DR864_10940"/>
<dbReference type="InterPro" id="IPR036249">
    <property type="entry name" value="Thioredoxin-like_sf"/>
</dbReference>
<gene>
    <name evidence="1" type="ORF">DR864_10940</name>
</gene>
<proteinExistence type="predicted"/>
<dbReference type="SUPFAM" id="SSF52833">
    <property type="entry name" value="Thioredoxin-like"/>
    <property type="match status" value="1"/>
</dbReference>
<name>A0A344THV0_9BACT</name>
<dbReference type="EMBL" id="CP030850">
    <property type="protein sequence ID" value="AXE18221.1"/>
    <property type="molecule type" value="Genomic_DNA"/>
</dbReference>
<dbReference type="OrthoDB" id="9800692at2"/>
<dbReference type="RefSeq" id="WP_013928646.1">
    <property type="nucleotide sequence ID" value="NZ_CP030850.1"/>
</dbReference>
<dbReference type="AlphaFoldDB" id="A0A344THV0"/>
<reference evidence="1 2" key="1">
    <citation type="submission" date="2018-07" db="EMBL/GenBank/DDBJ databases">
        <title>Genome sequencing of Runella.</title>
        <authorList>
            <person name="Baek M.-G."/>
            <person name="Yi H."/>
        </authorList>
    </citation>
    <scope>NUCLEOTIDE SEQUENCE [LARGE SCALE GENOMIC DNA]</scope>
    <source>
        <strain evidence="1 2">HYN0085</strain>
    </source>
</reference>
<dbReference type="CDD" id="cd02980">
    <property type="entry name" value="TRX_Fd_family"/>
    <property type="match status" value="1"/>
</dbReference>
<keyword evidence="2" id="KW-1185">Reference proteome</keyword>
<dbReference type="Gene3D" id="3.40.30.10">
    <property type="entry name" value="Glutaredoxin"/>
    <property type="match status" value="1"/>
</dbReference>
<accession>A0A344THV0</accession>
<dbReference type="Proteomes" id="UP000251993">
    <property type="component" value="Chromosome"/>
</dbReference>
<organism evidence="1 2">
    <name type="scientific">Runella rosea</name>
    <dbReference type="NCBI Taxonomy" id="2259595"/>
    <lineage>
        <taxon>Bacteria</taxon>
        <taxon>Pseudomonadati</taxon>
        <taxon>Bacteroidota</taxon>
        <taxon>Cytophagia</taxon>
        <taxon>Cytophagales</taxon>
        <taxon>Spirosomataceae</taxon>
        <taxon>Runella</taxon>
    </lineage>
</organism>
<sequence length="101" mass="11151">MKYKKHVFICTNQKDGGKKCCGAEHGAALVDAFKTSLKEKNLHIDIRAQKSGCLDVCAFGPALVVYPEGVFYGKVELADVEEIIESHLINDVPVERLALKF</sequence>